<keyword evidence="2" id="KW-1185">Reference proteome</keyword>
<organism evidence="1 2">
    <name type="scientific">Citrus sinensis</name>
    <name type="common">Sweet orange</name>
    <name type="synonym">Citrus aurantium var. sinensis</name>
    <dbReference type="NCBI Taxonomy" id="2711"/>
    <lineage>
        <taxon>Eukaryota</taxon>
        <taxon>Viridiplantae</taxon>
        <taxon>Streptophyta</taxon>
        <taxon>Embryophyta</taxon>
        <taxon>Tracheophyta</taxon>
        <taxon>Spermatophyta</taxon>
        <taxon>Magnoliopsida</taxon>
        <taxon>eudicotyledons</taxon>
        <taxon>Gunneridae</taxon>
        <taxon>Pentapetalae</taxon>
        <taxon>rosids</taxon>
        <taxon>malvids</taxon>
        <taxon>Sapindales</taxon>
        <taxon>Rutaceae</taxon>
        <taxon>Aurantioideae</taxon>
        <taxon>Citrus</taxon>
    </lineage>
</organism>
<dbReference type="EMBL" id="CM039174">
    <property type="protein sequence ID" value="KAH9756723.1"/>
    <property type="molecule type" value="Genomic_DNA"/>
</dbReference>
<reference evidence="2" key="1">
    <citation type="journal article" date="2023" name="Hortic. Res.">
        <title>A chromosome-level phased genome enabling allele-level studies in sweet orange: a case study on citrus Huanglongbing tolerance.</title>
        <authorList>
            <person name="Wu B."/>
            <person name="Yu Q."/>
            <person name="Deng Z."/>
            <person name="Duan Y."/>
            <person name="Luo F."/>
            <person name="Gmitter F. Jr."/>
        </authorList>
    </citation>
    <scope>NUCLEOTIDE SEQUENCE [LARGE SCALE GENOMIC DNA]</scope>
    <source>
        <strain evidence="2">cv. Valencia</strain>
    </source>
</reference>
<evidence type="ECO:0000313" key="1">
    <source>
        <dbReference type="EMBL" id="KAH9756723.1"/>
    </source>
</evidence>
<protein>
    <submittedName>
        <fullName evidence="1">Aspartic proteinase-like protein 1</fullName>
    </submittedName>
</protein>
<evidence type="ECO:0000313" key="2">
    <source>
        <dbReference type="Proteomes" id="UP000829398"/>
    </source>
</evidence>
<accession>A0ACB8KQN3</accession>
<name>A0ACB8KQN3_CITSI</name>
<gene>
    <name evidence="1" type="ORF">KPL71_016165</name>
</gene>
<proteinExistence type="predicted"/>
<sequence length="596" mass="65557">MVNRVAIFMLLGCLLLDGSDAVSFSSKLVHRFSDEAKERWISKSGNVSVADSWPKKNSVEYLELLLSNDWKRQNTRVKLQSNNNSSRNQLLFPSEGSQTHFFGNQFYWLHYTWIDIGTPNVSFLVALDAGSNLLWVPCQCIQCAPLSASYYTSLDRNLSEYDPSSSSSSKNVSCSHHLCKSRSSCKSLKDPCPYIADYSTEDTSSSGYLVDDILHLASFSKHAPQSSVQSSVIIGCGRKQTGSYLDGAAPDGVMGLGLGDVSVPSLLAKAGLIQNSFSICFDENDSGSVFFGDQGPATQQSTSFLPIGEKYDAYFVGVESYCIGNSCLTQSGFQALVDSGASFTFLPTEIYAEVVVKFDKLVSSKRISLQGNSWKYCYNASSEEMLKVPDMRLIFSKNQSFVVRNHIFSFPENEHELSELQNFFSCVRDMDLLKSVETLLKISTLYSWMHLLYSEMSSNFILLLVLSCLVPSGFTVFCLTVMSTDGDYGIIGQNFMMGHRMVFDRENLKLAWSHSKCEEVIDKSHVHLVPPPAGQSPNPLPTTEQQSTSNGQAAAPPSTAKTAPSKSIAASAQQLDSVLRVACSLLVLMCLLLSSD</sequence>
<dbReference type="Proteomes" id="UP000829398">
    <property type="component" value="Chromosome 5"/>
</dbReference>
<comment type="caution">
    <text evidence="1">The sequence shown here is derived from an EMBL/GenBank/DDBJ whole genome shotgun (WGS) entry which is preliminary data.</text>
</comment>